<dbReference type="AlphaFoldDB" id="A0A1V5ME22"/>
<comment type="caution">
    <text evidence="1">The sequence shown here is derived from an EMBL/GenBank/DDBJ whole genome shotgun (WGS) entry which is preliminary data.</text>
</comment>
<organism evidence="1">
    <name type="scientific">candidate division TA06 bacterium ADurb.Bin417</name>
    <dbReference type="NCBI Taxonomy" id="1852828"/>
    <lineage>
        <taxon>Bacteria</taxon>
        <taxon>Bacteria division TA06</taxon>
    </lineage>
</organism>
<evidence type="ECO:0000313" key="1">
    <source>
        <dbReference type="EMBL" id="OPZ91497.1"/>
    </source>
</evidence>
<protein>
    <submittedName>
        <fullName evidence="1">Uncharacterized protein</fullName>
    </submittedName>
</protein>
<dbReference type="EMBL" id="MWAK01000171">
    <property type="protein sequence ID" value="OPZ91497.1"/>
    <property type="molecule type" value="Genomic_DNA"/>
</dbReference>
<sequence>MAGAGPLDFDASTEIRGVNLADFAYLYPAAPISITAGRADVRAEARCRQNDLESRQHLEIRGLKLAGSGGFFKKTLLGLPAAAAVKFLEDREGALSLDFEVKGTVNELKSDLKEAIAASFSRAFREKFGRPILAVDRLIGGAARGLGTGIGGGLRKAGKGISNLMGR</sequence>
<proteinExistence type="predicted"/>
<gene>
    <name evidence="1" type="ORF">BWY73_01073</name>
</gene>
<accession>A0A1V5ME22</accession>
<dbReference type="Proteomes" id="UP000485484">
    <property type="component" value="Unassembled WGS sequence"/>
</dbReference>
<name>A0A1V5ME22_UNCT6</name>
<reference evidence="1" key="1">
    <citation type="submission" date="2017-02" db="EMBL/GenBank/DDBJ databases">
        <title>Delving into the versatile metabolic prowess of the omnipresent phylum Bacteroidetes.</title>
        <authorList>
            <person name="Nobu M.K."/>
            <person name="Mei R."/>
            <person name="Narihiro T."/>
            <person name="Kuroda K."/>
            <person name="Liu W.-T."/>
        </authorList>
    </citation>
    <scope>NUCLEOTIDE SEQUENCE</scope>
    <source>
        <strain evidence="1">ADurb.Bin417</strain>
    </source>
</reference>